<dbReference type="SMART" id="SM01230">
    <property type="entry name" value="Gln-synt_C"/>
    <property type="match status" value="1"/>
</dbReference>
<dbReference type="EC" id="6.3.1.-" evidence="6"/>
<dbReference type="InterPro" id="IPR008146">
    <property type="entry name" value="Gln_synth_cat_dom"/>
</dbReference>
<dbReference type="InterPro" id="IPR036651">
    <property type="entry name" value="Gln_synt_N_sf"/>
</dbReference>
<dbReference type="SUPFAM" id="SSF55931">
    <property type="entry name" value="Glutamine synthetase/guanido kinase"/>
    <property type="match status" value="1"/>
</dbReference>
<dbReference type="Gene3D" id="3.30.590.10">
    <property type="entry name" value="Glutamine synthetase/guanido kinase, catalytic domain"/>
    <property type="match status" value="1"/>
</dbReference>
<evidence type="ECO:0000256" key="2">
    <source>
        <dbReference type="ARBA" id="ARBA00022598"/>
    </source>
</evidence>
<dbReference type="GO" id="GO:0016874">
    <property type="term" value="F:ligase activity"/>
    <property type="evidence" value="ECO:0007669"/>
    <property type="project" value="UniProtKB-KW"/>
</dbReference>
<dbReference type="SUPFAM" id="SSF54368">
    <property type="entry name" value="Glutamine synthetase, N-terminal domain"/>
    <property type="match status" value="1"/>
</dbReference>
<accession>A0ABU8XTJ5</accession>
<dbReference type="Proteomes" id="UP001375743">
    <property type="component" value="Unassembled WGS sequence"/>
</dbReference>
<evidence type="ECO:0000313" key="7">
    <source>
        <dbReference type="Proteomes" id="UP001375743"/>
    </source>
</evidence>
<gene>
    <name evidence="6" type="ORF">U1T56_15340</name>
</gene>
<dbReference type="EMBL" id="JBBLZC010000015">
    <property type="protein sequence ID" value="MEK0084530.1"/>
    <property type="molecule type" value="Genomic_DNA"/>
</dbReference>
<evidence type="ECO:0000256" key="3">
    <source>
        <dbReference type="PROSITE-ProRule" id="PRU01331"/>
    </source>
</evidence>
<dbReference type="PANTHER" id="PTHR43785">
    <property type="entry name" value="GAMMA-GLUTAMYLPUTRESCINE SYNTHETASE"/>
    <property type="match status" value="1"/>
</dbReference>
<organism evidence="6 7">
    <name type="scientific">Benzoatithermus flavus</name>
    <dbReference type="NCBI Taxonomy" id="3108223"/>
    <lineage>
        <taxon>Bacteria</taxon>
        <taxon>Pseudomonadati</taxon>
        <taxon>Pseudomonadota</taxon>
        <taxon>Alphaproteobacteria</taxon>
        <taxon>Geminicoccales</taxon>
        <taxon>Geminicoccaceae</taxon>
        <taxon>Benzoatithermus</taxon>
    </lineage>
</organism>
<comment type="cofactor">
    <cofactor evidence="1">
        <name>Mg(2+)</name>
        <dbReference type="ChEBI" id="CHEBI:18420"/>
    </cofactor>
</comment>
<sequence length="446" mass="50441">MTQFQQWLREHHVTEVECIVADINGIARGKILPGEKFLRSLEDDSLRLPESIFIQTVTGDYPEEDVIDPIDRDIRLRPDFNSIRLVPWYPEPTAQVIADCVYHDGSPVEISARHVLRRVLALYEEKGWKPVVAPELEFFLTKINEDPDYPLVPPVGRSRRQETARQSFGIDAVNEFDPIFEDVYDWCEAQGIDIDTLTHEAGAAQMEINFNHGDALELADQAFLFKRTLRQAALKHGIYATFMAKPMENEPGSSMHVHQSVYSFETGRNLFSNADGEASELFHWFIGGLQKFLPAAMPLLAPNVNSYRRLRRWSTAPINVHWGIENRTVGLRVPISSPDSRRVENRIAGADANPYLAIAASLACGWLGMVGEIEPTDPIKGSAYRLAQTLPQQMPDALRKLHQSGPLKEVLGESFVEVLLAVKQAEHDAYQRVISSWEREHLLLNV</sequence>
<keyword evidence="2 6" id="KW-0436">Ligase</keyword>
<dbReference type="PROSITE" id="PS51987">
    <property type="entry name" value="GS_CATALYTIC"/>
    <property type="match status" value="1"/>
</dbReference>
<evidence type="ECO:0000256" key="1">
    <source>
        <dbReference type="ARBA" id="ARBA00001946"/>
    </source>
</evidence>
<comment type="caution">
    <text evidence="6">The sequence shown here is derived from an EMBL/GenBank/DDBJ whole genome shotgun (WGS) entry which is preliminary data.</text>
</comment>
<dbReference type="Pfam" id="PF00120">
    <property type="entry name" value="Gln-synt_C"/>
    <property type="match status" value="1"/>
</dbReference>
<protein>
    <submittedName>
        <fullName evidence="6">Glutamine synthetase family protein</fullName>
        <ecNumber evidence="6">6.3.1.-</ecNumber>
    </submittedName>
</protein>
<dbReference type="RefSeq" id="WP_418160381.1">
    <property type="nucleotide sequence ID" value="NZ_JBBLZC010000015.1"/>
</dbReference>
<name>A0ABU8XTJ5_9PROT</name>
<dbReference type="InterPro" id="IPR014746">
    <property type="entry name" value="Gln_synth/guanido_kin_cat_dom"/>
</dbReference>
<dbReference type="PANTHER" id="PTHR43785:SF3">
    <property type="entry name" value="GS CATALYTIC DOMAIN-CONTAINING PROTEIN"/>
    <property type="match status" value="1"/>
</dbReference>
<evidence type="ECO:0000256" key="4">
    <source>
        <dbReference type="RuleBase" id="RU000384"/>
    </source>
</evidence>
<keyword evidence="7" id="KW-1185">Reference proteome</keyword>
<dbReference type="Gene3D" id="3.10.20.70">
    <property type="entry name" value="Glutamine synthetase, N-terminal domain"/>
    <property type="match status" value="1"/>
</dbReference>
<reference evidence="6 7" key="1">
    <citation type="submission" date="2024-01" db="EMBL/GenBank/DDBJ databases">
        <title>Multi-omics insights into the function and evolution of sodium benzoate biodegradation pathways in Benzoatithermus flavus gen. nov., sp. nov. from hot spring.</title>
        <authorList>
            <person name="Hu C.-J."/>
            <person name="Li W.-J."/>
        </authorList>
    </citation>
    <scope>NUCLEOTIDE SEQUENCE [LARGE SCALE GENOMIC DNA]</scope>
    <source>
        <strain evidence="6 7">SYSU G07066</strain>
    </source>
</reference>
<evidence type="ECO:0000313" key="6">
    <source>
        <dbReference type="EMBL" id="MEK0084530.1"/>
    </source>
</evidence>
<feature type="domain" description="GS catalytic" evidence="5">
    <location>
        <begin position="112"/>
        <end position="446"/>
    </location>
</feature>
<comment type="similarity">
    <text evidence="3 4">Belongs to the glutamine synthetase family.</text>
</comment>
<evidence type="ECO:0000259" key="5">
    <source>
        <dbReference type="PROSITE" id="PS51987"/>
    </source>
</evidence>
<proteinExistence type="inferred from homology"/>